<reference evidence="5 6" key="1">
    <citation type="journal article" date="2019" name="J. Hered.">
        <title>An Improved Genome Assembly for Drosophila navojoa, the Basal Species in the mojavensis Cluster.</title>
        <authorList>
            <person name="Vanderlinde T."/>
            <person name="Dupim E.G."/>
            <person name="Nazario-Yepiz N.O."/>
            <person name="Carvalho A.B."/>
        </authorList>
    </citation>
    <scope>NUCLEOTIDE SEQUENCE [LARGE SCALE GENOMIC DNA]</scope>
    <source>
        <strain evidence="5">Navoj_Jal97</strain>
        <tissue evidence="5">Whole organism</tissue>
    </source>
</reference>
<feature type="transmembrane region" description="Helical" evidence="2">
    <location>
        <begin position="442"/>
        <end position="464"/>
    </location>
</feature>
<feature type="compositionally biased region" description="Low complexity" evidence="1">
    <location>
        <begin position="1428"/>
        <end position="1458"/>
    </location>
</feature>
<feature type="compositionally biased region" description="Low complexity" evidence="1">
    <location>
        <begin position="374"/>
        <end position="389"/>
    </location>
</feature>
<feature type="region of interest" description="Disordered" evidence="1">
    <location>
        <begin position="1576"/>
        <end position="1600"/>
    </location>
</feature>
<dbReference type="PANTHER" id="PTHR47049:SF2">
    <property type="entry name" value="PIEZO-TYPE MECHANOSENSITIVE ION CHANNEL HOMOLOG"/>
    <property type="match status" value="1"/>
</dbReference>
<keyword evidence="2" id="KW-0472">Membrane</keyword>
<evidence type="ECO:0000256" key="1">
    <source>
        <dbReference type="SAM" id="MobiDB-lite"/>
    </source>
</evidence>
<dbReference type="OMA" id="RYCYFLS"/>
<feature type="region of interest" description="Disordered" evidence="1">
    <location>
        <begin position="763"/>
        <end position="792"/>
    </location>
</feature>
<feature type="transmembrane region" description="Helical" evidence="2">
    <location>
        <begin position="709"/>
        <end position="730"/>
    </location>
</feature>
<feature type="compositionally biased region" description="Polar residues" evidence="1">
    <location>
        <begin position="353"/>
        <end position="367"/>
    </location>
</feature>
<dbReference type="InterPro" id="IPR027272">
    <property type="entry name" value="Piezo"/>
</dbReference>
<dbReference type="GO" id="GO:0008381">
    <property type="term" value="F:mechanosensitive monoatomic ion channel activity"/>
    <property type="evidence" value="ECO:0007669"/>
    <property type="project" value="InterPro"/>
</dbReference>
<feature type="transmembrane region" description="Helical" evidence="2">
    <location>
        <begin position="1227"/>
        <end position="1253"/>
    </location>
</feature>
<evidence type="ECO:0000313" key="6">
    <source>
        <dbReference type="Proteomes" id="UP000295192"/>
    </source>
</evidence>
<keyword evidence="2" id="KW-0812">Transmembrane</keyword>
<feature type="domain" description="Piezo TM25-28" evidence="3">
    <location>
        <begin position="1152"/>
        <end position="1395"/>
    </location>
</feature>
<feature type="transmembrane region" description="Helical" evidence="2">
    <location>
        <begin position="603"/>
        <end position="621"/>
    </location>
</feature>
<feature type="transmembrane region" description="Helical" evidence="2">
    <location>
        <begin position="320"/>
        <end position="341"/>
    </location>
</feature>
<dbReference type="GO" id="GO:0016020">
    <property type="term" value="C:membrane"/>
    <property type="evidence" value="ECO:0007669"/>
    <property type="project" value="InterPro"/>
</dbReference>
<keyword evidence="6" id="KW-1185">Reference proteome</keyword>
<evidence type="ECO:0000259" key="3">
    <source>
        <dbReference type="Pfam" id="PF15917"/>
    </source>
</evidence>
<feature type="compositionally biased region" description="Basic and acidic residues" evidence="1">
    <location>
        <begin position="1383"/>
        <end position="1397"/>
    </location>
</feature>
<feature type="domain" description="Piezo TM1-24" evidence="4">
    <location>
        <begin position="26"/>
        <end position="735"/>
    </location>
</feature>
<organism evidence="5 6">
    <name type="scientific">Drosophila navojoa</name>
    <name type="common">Fruit fly</name>
    <dbReference type="NCBI Taxonomy" id="7232"/>
    <lineage>
        <taxon>Eukaryota</taxon>
        <taxon>Metazoa</taxon>
        <taxon>Ecdysozoa</taxon>
        <taxon>Arthropoda</taxon>
        <taxon>Hexapoda</taxon>
        <taxon>Insecta</taxon>
        <taxon>Pterygota</taxon>
        <taxon>Neoptera</taxon>
        <taxon>Endopterygota</taxon>
        <taxon>Diptera</taxon>
        <taxon>Brachycera</taxon>
        <taxon>Muscomorpha</taxon>
        <taxon>Ephydroidea</taxon>
        <taxon>Drosophilidae</taxon>
        <taxon>Drosophila</taxon>
    </lineage>
</organism>
<sequence>MAFSYACLMLQRVVVPAVLVLASLMRPVGISFVYLLMFFISPFVPLATRRNFKGSVTAFFIILLSLSAFVLLGHIALQVAAVSVSLPIYNCSFSERLLRHIGFMSFVDLKPMAIIEWLAPEVLVFATALASFLSVKRLANQTLSAEQLENGELPEAQSEPPAAGLDSNGADVQQATATTPLQQSQQQLRKRVSMISQHIHFEGLIKISPLFCLATLFFAAALRPSVPGGFYFLIFLLAGTYWATCQTLQRGFALLLRCVMVVLVLHSLCLVSYQTPWMQSHLNHTSLTARLIGLEPLIESYCSPDIRVLLYNNTLTLDSYLNPFALFFAYFALALTTKHLIKPRVSLRREQRATLNEPTETTPLVRQSTRKTRASQAVDASGAAATASTATRGNDIQLDQLERHSEHENSTTSILDQISYGFVSVGGFIYQNSYIFTNILMMAWSIVYHSWLTFVLLLWANVLWMIPNQRKAMMRSSPFIVLYAELLLVAQYIYGMDLNNNELPTKVSTAGINLQQIGFERPIENHMRPCVPLIVKTAFVLMFWVTSRQFFKEKRDRRRDSTLADIIAPLQITVGSAGSTYPINDGKKTSKFLKKAGDVIKNLLVRLWIWLLVLVIFLCAITGEDMTGFRICYMGLFLFFLLVFQSSSKAWVKIMYGFWLFLIFYAMSILILIYTYQFDKFNIYWMEYLNVSETLQADIGLKLYKTKDLFLHLVSPTIIVILTVIQVHYFHKRFIASLQQQQQQPSTAAGAQGALQVPKQTEHGAAEAAPSKRRGSASSLRRSGGHTTEGATTDFETSVRDLVRISFRKIKNKSEYIFKRFKTVFWRFLELHIMKAVYIAAFVCSVSEVCVLHIIFVGFCVLGATSRKSVQVVVSRLISFIVTIIVLSKMIYQIEYLDHKQYNVSCSDNRTANNAEWIGLTKASKVEGGLMSLLRTYIVYMVIVTMHAVISLRQLQMRVKIGENVANQPKLLFPNITRADAEQDLVGLVKYLLNFGFYKFGIEISLIALVSTITYRQDIVAVVYALWLVVLLLLKRSQCAKVWGVFQAFFAISILLQYIVLVGLPPSMCLVYPWDEGSFGESIQRWTMLPGALHFNHVPKLIFDFIVLVILNRQKSIFCIEQRYATNDDYPGGSNRSVIGDIAQLGRVPFDNPTHDFCSYIRNYADILKNGVLCGFYWITLAVVFLAGTNIADLLALGYLIGAFIFLWQGSDFYLRPIHTIISRWKWLLAFNVMNIVIKTSIQMAGCLFMTSLTTNCCWLVHMLGITCTSSLLHEQELLPGEDPDLSLDPNECPKITHQVVLLWDSICFAFIIFQLRIFKSHYFCHIITDTKANNILASRGADIIESLRQKQIAHRHDHEKQVLHKIKRKMERIRATQQKMLRPLDKQTHFDGRRTPVEPSLAEEEAPLAHQSSFVSCQGSGYQTPDGGSSSSGTSSPARASLMSSHSSSSSASSVDSADAAVVIEPEINIMPCEEEPNYVDVQSLSEANLPVIKPPTAVSAAIGPSAPTFSTCSLPPSKPNTPSTEALSALLTEGFLEPKRISLGLAPSEQSGPSLNMQALVPPLASYATALASSAGSSANPTPNLRRQHRRQSSTNAAVSWNETVSIKRSPLKQNAVKIWLPEQLEYARDNSPPVVSQSAEREELVTMREKSLHRRHQSMGNANYSLDEAQRLQRSSNLSGARDEAALRAAQRPHSWGPVGTAYYMESLMCAFYEPALLHGPCIG</sequence>
<protein>
    <submittedName>
        <fullName evidence="5">Uncharacterized protein</fullName>
    </submittedName>
</protein>
<feature type="transmembrane region" description="Helical" evidence="2">
    <location>
        <begin position="1046"/>
        <end position="1074"/>
    </location>
</feature>
<feature type="transmembrane region" description="Helical" evidence="2">
    <location>
        <begin position="252"/>
        <end position="273"/>
    </location>
</feature>
<evidence type="ECO:0000259" key="4">
    <source>
        <dbReference type="Pfam" id="PF24871"/>
    </source>
</evidence>
<dbReference type="EMBL" id="LSRL02000001">
    <property type="protein sequence ID" value="TDG53474.1"/>
    <property type="molecule type" value="Genomic_DNA"/>
</dbReference>
<feature type="region of interest" description="Disordered" evidence="1">
    <location>
        <begin position="1380"/>
        <end position="1458"/>
    </location>
</feature>
<feature type="transmembrane region" description="Helical" evidence="2">
    <location>
        <begin position="418"/>
        <end position="436"/>
    </location>
</feature>
<dbReference type="InterPro" id="IPR056769">
    <property type="entry name" value="Piezo_TM1-24"/>
</dbReference>
<dbReference type="OrthoDB" id="303066at2759"/>
<feature type="region of interest" description="Disordered" evidence="1">
    <location>
        <begin position="352"/>
        <end position="389"/>
    </location>
</feature>
<feature type="transmembrane region" description="Helical" evidence="2">
    <location>
        <begin position="476"/>
        <end position="494"/>
    </location>
</feature>
<feature type="transmembrane region" description="Helical" evidence="2">
    <location>
        <begin position="20"/>
        <end position="44"/>
    </location>
</feature>
<feature type="transmembrane region" description="Helical" evidence="2">
    <location>
        <begin position="627"/>
        <end position="644"/>
    </location>
</feature>
<evidence type="ECO:0000256" key="2">
    <source>
        <dbReference type="SAM" id="Phobius"/>
    </source>
</evidence>
<name>A0A484BXT8_DRONA</name>
<dbReference type="PANTHER" id="PTHR47049">
    <property type="entry name" value="PIEZO-TYPE MECHANOSENSITIVE ION CHANNEL HOMOLOG"/>
    <property type="match status" value="1"/>
</dbReference>
<feature type="transmembrane region" description="Helical" evidence="2">
    <location>
        <begin position="870"/>
        <end position="892"/>
    </location>
</feature>
<feature type="transmembrane region" description="Helical" evidence="2">
    <location>
        <begin position="656"/>
        <end position="676"/>
    </location>
</feature>
<feature type="compositionally biased region" description="Polar residues" evidence="1">
    <location>
        <begin position="1411"/>
        <end position="1424"/>
    </location>
</feature>
<evidence type="ECO:0000313" key="5">
    <source>
        <dbReference type="EMBL" id="TDG53474.1"/>
    </source>
</evidence>
<dbReference type="Pfam" id="PF15917">
    <property type="entry name" value="Piezo_TM25-28"/>
    <property type="match status" value="1"/>
</dbReference>
<feature type="transmembrane region" description="Helical" evidence="2">
    <location>
        <begin position="199"/>
        <end position="222"/>
    </location>
</feature>
<proteinExistence type="predicted"/>
<keyword evidence="2" id="KW-1133">Transmembrane helix</keyword>
<feature type="transmembrane region" description="Helical" evidence="2">
    <location>
        <begin position="1167"/>
        <end position="1188"/>
    </location>
</feature>
<feature type="transmembrane region" description="Helical" evidence="2">
    <location>
        <begin position="1094"/>
        <end position="1111"/>
    </location>
</feature>
<feature type="transmembrane region" description="Helical" evidence="2">
    <location>
        <begin position="114"/>
        <end position="135"/>
    </location>
</feature>
<feature type="transmembrane region" description="Helical" evidence="2">
    <location>
        <begin position="56"/>
        <end position="77"/>
    </location>
</feature>
<dbReference type="InterPro" id="IPR031805">
    <property type="entry name" value="Piezo_TM25-28"/>
</dbReference>
<feature type="transmembrane region" description="Helical" evidence="2">
    <location>
        <begin position="836"/>
        <end position="864"/>
    </location>
</feature>
<feature type="transmembrane region" description="Helical" evidence="2">
    <location>
        <begin position="533"/>
        <end position="551"/>
    </location>
</feature>
<feature type="transmembrane region" description="Helical" evidence="2">
    <location>
        <begin position="1015"/>
        <end position="1034"/>
    </location>
</feature>
<accession>A0A484BXT8</accession>
<dbReference type="Proteomes" id="UP000295192">
    <property type="component" value="Unassembled WGS sequence"/>
</dbReference>
<comment type="caution">
    <text evidence="5">The sequence shown here is derived from an EMBL/GenBank/DDBJ whole genome shotgun (WGS) entry which is preliminary data.</text>
</comment>
<feature type="transmembrane region" description="Helical" evidence="2">
    <location>
        <begin position="932"/>
        <end position="950"/>
    </location>
</feature>
<gene>
    <name evidence="5" type="ORF">AWZ03_000289</name>
</gene>
<dbReference type="STRING" id="7232.A0A484BXT8"/>
<feature type="transmembrane region" description="Helical" evidence="2">
    <location>
        <begin position="228"/>
        <end position="245"/>
    </location>
</feature>
<dbReference type="Pfam" id="PF24871">
    <property type="entry name" value="Piezo_TM1-24"/>
    <property type="match status" value="1"/>
</dbReference>
<feature type="transmembrane region" description="Helical" evidence="2">
    <location>
        <begin position="1194"/>
        <end position="1215"/>
    </location>
</feature>